<comment type="function">
    <text evidence="3">Carrier of the growing fatty acid chain in fatty acid biosynthesis.</text>
</comment>
<dbReference type="NCBIfam" id="NF003757">
    <property type="entry name" value="PRK05350.1"/>
    <property type="match status" value="1"/>
</dbReference>
<gene>
    <name evidence="3" type="primary">acpP</name>
    <name evidence="5" type="ORF">H9847_09020</name>
</gene>
<reference evidence="5" key="1">
    <citation type="journal article" date="2021" name="PeerJ">
        <title>Extensive microbial diversity within the chicken gut microbiome revealed by metagenomics and culture.</title>
        <authorList>
            <person name="Gilroy R."/>
            <person name="Ravi A."/>
            <person name="Getino M."/>
            <person name="Pursley I."/>
            <person name="Horton D.L."/>
            <person name="Alikhan N.F."/>
            <person name="Baker D."/>
            <person name="Gharbi K."/>
            <person name="Hall N."/>
            <person name="Watson M."/>
            <person name="Adriaenssens E.M."/>
            <person name="Foster-Nyarko E."/>
            <person name="Jarju S."/>
            <person name="Secka A."/>
            <person name="Antonio M."/>
            <person name="Oren A."/>
            <person name="Chaudhuri R.R."/>
            <person name="La Ragione R."/>
            <person name="Hildebrand F."/>
            <person name="Pallen M.J."/>
        </authorList>
    </citation>
    <scope>NUCLEOTIDE SEQUENCE</scope>
    <source>
        <strain evidence="5">378</strain>
    </source>
</reference>
<dbReference type="HAMAP" id="MF_01217">
    <property type="entry name" value="Acyl_carrier"/>
    <property type="match status" value="1"/>
</dbReference>
<feature type="domain" description="Carrier" evidence="4">
    <location>
        <begin position="4"/>
        <end position="79"/>
    </location>
</feature>
<dbReference type="InterPro" id="IPR009081">
    <property type="entry name" value="PP-bd_ACP"/>
</dbReference>
<comment type="PTM">
    <text evidence="3">4'-phosphopantetheine is transferred from CoA to a specific serine of apo-ACP by AcpS. This modification is essential for activity because fatty acids are bound in thioester linkage to the sulfhydryl of the prosthetic group.</text>
</comment>
<dbReference type="EMBL" id="JAHLFE010000186">
    <property type="protein sequence ID" value="MBU3844983.1"/>
    <property type="molecule type" value="Genomic_DNA"/>
</dbReference>
<organism evidence="5 6">
    <name type="scientific">Candidatus Anaerobiospirillum pullicola</name>
    <dbReference type="NCBI Taxonomy" id="2838451"/>
    <lineage>
        <taxon>Bacteria</taxon>
        <taxon>Pseudomonadati</taxon>
        <taxon>Pseudomonadota</taxon>
        <taxon>Gammaproteobacteria</taxon>
        <taxon>Aeromonadales</taxon>
        <taxon>Succinivibrionaceae</taxon>
        <taxon>Anaerobiospirillum</taxon>
    </lineage>
</organism>
<evidence type="ECO:0000313" key="5">
    <source>
        <dbReference type="EMBL" id="MBU3844983.1"/>
    </source>
</evidence>
<keyword evidence="3" id="KW-0275">Fatty acid biosynthesis</keyword>
<comment type="pathway">
    <text evidence="3">Lipid metabolism; fatty acid biosynthesis.</text>
</comment>
<keyword evidence="3" id="KW-0963">Cytoplasm</keyword>
<dbReference type="GO" id="GO:0000036">
    <property type="term" value="F:acyl carrier activity"/>
    <property type="evidence" value="ECO:0007669"/>
    <property type="project" value="UniProtKB-UniRule"/>
</dbReference>
<evidence type="ECO:0000256" key="3">
    <source>
        <dbReference type="HAMAP-Rule" id="MF_01217"/>
    </source>
</evidence>
<comment type="subcellular location">
    <subcellularLocation>
        <location evidence="3">Cytoplasm</location>
    </subcellularLocation>
</comment>
<dbReference type="InterPro" id="IPR003231">
    <property type="entry name" value="ACP"/>
</dbReference>
<dbReference type="AlphaFoldDB" id="A0A948TI28"/>
<keyword evidence="2 3" id="KW-0597">Phosphoprotein</keyword>
<name>A0A948TI28_9GAMM</name>
<keyword evidence="3" id="KW-0276">Fatty acid metabolism</keyword>
<evidence type="ECO:0000256" key="2">
    <source>
        <dbReference type="ARBA" id="ARBA00022553"/>
    </source>
</evidence>
<dbReference type="SUPFAM" id="SSF47336">
    <property type="entry name" value="ACP-like"/>
    <property type="match status" value="1"/>
</dbReference>
<dbReference type="PROSITE" id="PS50075">
    <property type="entry name" value="CARRIER"/>
    <property type="match status" value="1"/>
</dbReference>
<comment type="similarity">
    <text evidence="3">Belongs to the acyl carrier protein (ACP) family.</text>
</comment>
<dbReference type="Gene3D" id="1.10.1200.10">
    <property type="entry name" value="ACP-like"/>
    <property type="match status" value="1"/>
</dbReference>
<reference evidence="5" key="2">
    <citation type="submission" date="2021-04" db="EMBL/GenBank/DDBJ databases">
        <authorList>
            <person name="Gilroy R."/>
        </authorList>
    </citation>
    <scope>NUCLEOTIDE SEQUENCE</scope>
    <source>
        <strain evidence="5">378</strain>
    </source>
</reference>
<keyword evidence="3" id="KW-0444">Lipid biosynthesis</keyword>
<comment type="caution">
    <text evidence="5">The sequence shown here is derived from an EMBL/GenBank/DDBJ whole genome shotgun (WGS) entry which is preliminary data.</text>
</comment>
<protein>
    <recommendedName>
        <fullName evidence="3">Acyl carrier protein</fullName>
        <shortName evidence="3">ACP</shortName>
    </recommendedName>
</protein>
<sequence>MEKDEIFAEIKTMLVNQFELEPEQITLEANLFTDLDLDSIDAIDMVVYLQKKTGKKFSPEQFKTVRTINDVVEVVFKITHD</sequence>
<dbReference type="InterPro" id="IPR036736">
    <property type="entry name" value="ACP-like_sf"/>
</dbReference>
<dbReference type="Proteomes" id="UP000733611">
    <property type="component" value="Unassembled WGS sequence"/>
</dbReference>
<evidence type="ECO:0000256" key="1">
    <source>
        <dbReference type="ARBA" id="ARBA00022450"/>
    </source>
</evidence>
<feature type="modified residue" description="O-(pantetheine 4'-phosphoryl)serine" evidence="3">
    <location>
        <position position="39"/>
    </location>
</feature>
<keyword evidence="3" id="KW-0443">Lipid metabolism</keyword>
<evidence type="ECO:0000313" key="6">
    <source>
        <dbReference type="Proteomes" id="UP000733611"/>
    </source>
</evidence>
<accession>A0A948TI28</accession>
<dbReference type="Pfam" id="PF00550">
    <property type="entry name" value="PP-binding"/>
    <property type="match status" value="1"/>
</dbReference>
<proteinExistence type="inferred from homology"/>
<dbReference type="GO" id="GO:0005737">
    <property type="term" value="C:cytoplasm"/>
    <property type="evidence" value="ECO:0007669"/>
    <property type="project" value="UniProtKB-SubCell"/>
</dbReference>
<evidence type="ECO:0000259" key="4">
    <source>
        <dbReference type="PROSITE" id="PS50075"/>
    </source>
</evidence>
<keyword evidence="1 3" id="KW-0596">Phosphopantetheine</keyword>